<reference evidence="2" key="1">
    <citation type="submission" date="2021-02" db="EMBL/GenBank/DDBJ databases">
        <title>Psilocybe cubensis genome.</title>
        <authorList>
            <person name="Mckernan K.J."/>
            <person name="Crawford S."/>
            <person name="Trippe A."/>
            <person name="Kane L.T."/>
            <person name="Mclaughlin S."/>
        </authorList>
    </citation>
    <scope>NUCLEOTIDE SEQUENCE [LARGE SCALE GENOMIC DNA]</scope>
    <source>
        <strain evidence="2">MGC-MH-2018</strain>
    </source>
</reference>
<evidence type="ECO:0000256" key="1">
    <source>
        <dbReference type="SAM" id="MobiDB-lite"/>
    </source>
</evidence>
<accession>A0A8H7XPA5</accession>
<feature type="compositionally biased region" description="Polar residues" evidence="1">
    <location>
        <begin position="314"/>
        <end position="326"/>
    </location>
</feature>
<dbReference type="EMBL" id="JAFIQS010000011">
    <property type="protein sequence ID" value="KAG5164921.1"/>
    <property type="molecule type" value="Genomic_DNA"/>
</dbReference>
<feature type="region of interest" description="Disordered" evidence="1">
    <location>
        <begin position="313"/>
        <end position="443"/>
    </location>
</feature>
<proteinExistence type="predicted"/>
<protein>
    <submittedName>
        <fullName evidence="2">Uncharacterized protein</fullName>
    </submittedName>
</protein>
<gene>
    <name evidence="2" type="ORF">JR316_010568</name>
</gene>
<name>A0A8H7XPA5_PSICU</name>
<feature type="region of interest" description="Disordered" evidence="1">
    <location>
        <begin position="479"/>
        <end position="499"/>
    </location>
</feature>
<evidence type="ECO:0000313" key="2">
    <source>
        <dbReference type="EMBL" id="KAG5164921.1"/>
    </source>
</evidence>
<organism evidence="2">
    <name type="scientific">Psilocybe cubensis</name>
    <name type="common">Psychedelic mushroom</name>
    <name type="synonym">Stropharia cubensis</name>
    <dbReference type="NCBI Taxonomy" id="181762"/>
    <lineage>
        <taxon>Eukaryota</taxon>
        <taxon>Fungi</taxon>
        <taxon>Dikarya</taxon>
        <taxon>Basidiomycota</taxon>
        <taxon>Agaricomycotina</taxon>
        <taxon>Agaricomycetes</taxon>
        <taxon>Agaricomycetidae</taxon>
        <taxon>Agaricales</taxon>
        <taxon>Agaricineae</taxon>
        <taxon>Strophariaceae</taxon>
        <taxon>Psilocybe</taxon>
    </lineage>
</organism>
<feature type="compositionally biased region" description="Basic and acidic residues" evidence="1">
    <location>
        <begin position="341"/>
        <end position="361"/>
    </location>
</feature>
<dbReference type="AlphaFoldDB" id="A0A8H7XPA5"/>
<sequence>MPSSLHLPDLYVPEISHNTNLGVLNDEPNKNAQSTPLEAAGAHLAGSSIIPSQASKFHFCPKVLASIKKLTEDVEEEMGVNYLDLVKMPEASGAGIYNAWTSTSQPVPLVLPTSNSIQQSMPEEIEDSYDPRNGFEPPAATAAIPTQMSTFPELINSHNMTSLSRRRDVEISASLSTPAGPSRWHREERAYGEPIQPSIDWSEWLEHEVEAPSLYPKHSEFTGFPTHNTLSDAFNGSSYQRNNGMNDLAPWSTKRPLPISSFASLIPELNTAPMHNANGDEISSSPTPYGRTADAAQYQGMFYDHAQPWFQAGEGSNTHHPSTSFSSEREKKEIITSGSIKDGHEELRSRLTSEPVERQDINEAQTNDGGCGEGVEVGHGQTIGRDKITSRKRRREDTNSEIESAGDPRLPIKPKVQESRDTVPGDISTEVQGSRGKPRKLNPRAPAMMRSYTHNLTPLTTPEAKEGGFVPLVTAEEKTADKEFGDHQMPVSMDNITME</sequence>
<comment type="caution">
    <text evidence="2">The sequence shown here is derived from an EMBL/GenBank/DDBJ whole genome shotgun (WGS) entry which is preliminary data.</text>
</comment>